<evidence type="ECO:0000313" key="1">
    <source>
        <dbReference type="EMBL" id="KAL3046386.1"/>
    </source>
</evidence>
<sequence>MMLTLMADNNTQEVTLTFGSEEISMKSDNFKKLVITFEEEMLQVFQVRDTFQDLQIKSVSNSGFLTTWRNGRIAFGGLLGEGEDNVGSQFLTGCLEMIQVMGRDLDLDFTVKHPSIVSHSCPA</sequence>
<evidence type="ECO:0000313" key="2">
    <source>
        <dbReference type="Proteomes" id="UP001619887"/>
    </source>
</evidence>
<proteinExistence type="predicted"/>
<reference evidence="1 2" key="1">
    <citation type="journal article" date="2022" name="G3 (Bethesda)">
        <title>Evaluating Illumina-, Nanopore-, and PacBio-based genome assembly strategies with the bald notothen, Trematomus borchgrevinki.</title>
        <authorList>
            <person name="Rayamajhi N."/>
            <person name="Cheng C.C."/>
            <person name="Catchen J.M."/>
        </authorList>
    </citation>
    <scope>NUCLEOTIDE SEQUENCE [LARGE SCALE GENOMIC DNA]</scope>
    <source>
        <strain evidence="1">AGRC-2024</strain>
    </source>
</reference>
<gene>
    <name evidence="1" type="ORF">OYC64_004401</name>
</gene>
<dbReference type="SUPFAM" id="SSF49899">
    <property type="entry name" value="Concanavalin A-like lectins/glucanases"/>
    <property type="match status" value="1"/>
</dbReference>
<keyword evidence="2" id="KW-1185">Reference proteome</keyword>
<protein>
    <submittedName>
        <fullName evidence="1">Uncharacterized protein</fullName>
    </submittedName>
</protein>
<dbReference type="EMBL" id="JBIYXZ010002085">
    <property type="protein sequence ID" value="KAL3046386.1"/>
    <property type="molecule type" value="Genomic_DNA"/>
</dbReference>
<organism evidence="1 2">
    <name type="scientific">Pagothenia borchgrevinki</name>
    <name type="common">Bald rockcod</name>
    <name type="synonym">Trematomus borchgrevinki</name>
    <dbReference type="NCBI Taxonomy" id="8213"/>
    <lineage>
        <taxon>Eukaryota</taxon>
        <taxon>Metazoa</taxon>
        <taxon>Chordata</taxon>
        <taxon>Craniata</taxon>
        <taxon>Vertebrata</taxon>
        <taxon>Euteleostomi</taxon>
        <taxon>Actinopterygii</taxon>
        <taxon>Neopterygii</taxon>
        <taxon>Teleostei</taxon>
        <taxon>Neoteleostei</taxon>
        <taxon>Acanthomorphata</taxon>
        <taxon>Eupercaria</taxon>
        <taxon>Perciformes</taxon>
        <taxon>Notothenioidei</taxon>
        <taxon>Nototheniidae</taxon>
        <taxon>Pagothenia</taxon>
    </lineage>
</organism>
<name>A0ABD2FXB8_PAGBO</name>
<reference evidence="1 2" key="2">
    <citation type="journal article" date="2024" name="G3 (Bethesda)">
        <title>The genome of the cryopelagic Antarctic bald notothen, Trematomus borchgrevinki.</title>
        <authorList>
            <person name="Rayamajhi N."/>
            <person name="Rivera-Colon A.G."/>
            <person name="Minhas B.F."/>
            <person name="Cheng C.C."/>
            <person name="Catchen J.M."/>
        </authorList>
    </citation>
    <scope>NUCLEOTIDE SEQUENCE [LARGE SCALE GENOMIC DNA]</scope>
    <source>
        <strain evidence="1">AGRC-2024</strain>
    </source>
</reference>
<dbReference type="Proteomes" id="UP001619887">
    <property type="component" value="Unassembled WGS sequence"/>
</dbReference>
<accession>A0ABD2FXB8</accession>
<dbReference type="AlphaFoldDB" id="A0ABD2FXB8"/>
<dbReference type="Gene3D" id="2.60.120.200">
    <property type="match status" value="1"/>
</dbReference>
<comment type="caution">
    <text evidence="1">The sequence shown here is derived from an EMBL/GenBank/DDBJ whole genome shotgun (WGS) entry which is preliminary data.</text>
</comment>
<dbReference type="InterPro" id="IPR013320">
    <property type="entry name" value="ConA-like_dom_sf"/>
</dbReference>